<comment type="subcellular location">
    <subcellularLocation>
        <location evidence="1 6">Endoplasmic reticulum membrane</location>
        <topology evidence="1 6">Multi-pass membrane protein</topology>
    </subcellularLocation>
</comment>
<keyword evidence="3 6" id="KW-0256">Endoplasmic reticulum</keyword>
<name>A0A9Q0FFC9_9ROSI</name>
<evidence type="ECO:0000256" key="2">
    <source>
        <dbReference type="ARBA" id="ARBA00022692"/>
    </source>
</evidence>
<keyword evidence="2 6" id="KW-0812">Transmembrane</keyword>
<gene>
    <name evidence="8" type="ORF">Tsubulata_029843</name>
</gene>
<protein>
    <recommendedName>
        <fullName evidence="6">Reticulon-like protein</fullName>
    </recommendedName>
</protein>
<dbReference type="InterPro" id="IPR045064">
    <property type="entry name" value="Reticulon-like"/>
</dbReference>
<reference evidence="8" key="2">
    <citation type="journal article" date="2023" name="Plants (Basel)">
        <title>Annotation of the Turnera subulata (Passifloraceae) Draft Genome Reveals the S-Locus Evolved after the Divergence of Turneroideae from Passifloroideae in a Stepwise Manner.</title>
        <authorList>
            <person name="Henning P.M."/>
            <person name="Roalson E.H."/>
            <person name="Mir W."/>
            <person name="McCubbin A.G."/>
            <person name="Shore J.S."/>
        </authorList>
    </citation>
    <scope>NUCLEOTIDE SEQUENCE</scope>
    <source>
        <strain evidence="8">F60SS</strain>
    </source>
</reference>
<evidence type="ECO:0000256" key="5">
    <source>
        <dbReference type="ARBA" id="ARBA00023136"/>
    </source>
</evidence>
<organism evidence="8 9">
    <name type="scientific">Turnera subulata</name>
    <dbReference type="NCBI Taxonomy" id="218843"/>
    <lineage>
        <taxon>Eukaryota</taxon>
        <taxon>Viridiplantae</taxon>
        <taxon>Streptophyta</taxon>
        <taxon>Embryophyta</taxon>
        <taxon>Tracheophyta</taxon>
        <taxon>Spermatophyta</taxon>
        <taxon>Magnoliopsida</taxon>
        <taxon>eudicotyledons</taxon>
        <taxon>Gunneridae</taxon>
        <taxon>Pentapetalae</taxon>
        <taxon>rosids</taxon>
        <taxon>fabids</taxon>
        <taxon>Malpighiales</taxon>
        <taxon>Passifloraceae</taxon>
        <taxon>Turnera</taxon>
    </lineage>
</organism>
<feature type="domain" description="Reticulon" evidence="7">
    <location>
        <begin position="16"/>
        <end position="68"/>
    </location>
</feature>
<reference evidence="8" key="1">
    <citation type="submission" date="2022-02" db="EMBL/GenBank/DDBJ databases">
        <authorList>
            <person name="Henning P.M."/>
            <person name="McCubbin A.G."/>
            <person name="Shore J.S."/>
        </authorList>
    </citation>
    <scope>NUCLEOTIDE SEQUENCE</scope>
    <source>
        <strain evidence="8">F60SS</strain>
        <tissue evidence="8">Leaves</tissue>
    </source>
</reference>
<accession>A0A9Q0FFC9</accession>
<keyword evidence="5 6" id="KW-0472">Membrane</keyword>
<sequence length="132" mass="14650">MSSGSSLHDLFGGGKVADIFLWENKLTSAIVLAASTLVWGVFELADCHLVTLVSGLLIASLCILFVWSMGTSSGLIKWEHPTFDEIELQESHFTFLHEQINELLLWLYNIATEPNVKELVVVCKSTCPEKLL</sequence>
<dbReference type="GO" id="GO:0005789">
    <property type="term" value="C:endoplasmic reticulum membrane"/>
    <property type="evidence" value="ECO:0007669"/>
    <property type="project" value="UniProtKB-SubCell"/>
</dbReference>
<dbReference type="PROSITE" id="PS50845">
    <property type="entry name" value="RETICULON"/>
    <property type="match status" value="1"/>
</dbReference>
<evidence type="ECO:0000313" key="8">
    <source>
        <dbReference type="EMBL" id="KAJ4830438.1"/>
    </source>
</evidence>
<evidence type="ECO:0000259" key="7">
    <source>
        <dbReference type="PROSITE" id="PS50845"/>
    </source>
</evidence>
<dbReference type="InterPro" id="IPR003388">
    <property type="entry name" value="Reticulon"/>
</dbReference>
<dbReference type="Pfam" id="PF02453">
    <property type="entry name" value="Reticulon"/>
    <property type="match status" value="1"/>
</dbReference>
<keyword evidence="4 6" id="KW-1133">Transmembrane helix</keyword>
<evidence type="ECO:0000256" key="1">
    <source>
        <dbReference type="ARBA" id="ARBA00004477"/>
    </source>
</evidence>
<dbReference type="PANTHER" id="PTHR10994">
    <property type="entry name" value="RETICULON"/>
    <property type="match status" value="1"/>
</dbReference>
<feature type="transmembrane region" description="Helical" evidence="6">
    <location>
        <begin position="48"/>
        <end position="67"/>
    </location>
</feature>
<comment type="caution">
    <text evidence="8">The sequence shown here is derived from an EMBL/GenBank/DDBJ whole genome shotgun (WGS) entry which is preliminary data.</text>
</comment>
<evidence type="ECO:0000256" key="4">
    <source>
        <dbReference type="ARBA" id="ARBA00022989"/>
    </source>
</evidence>
<feature type="transmembrane region" description="Helical" evidence="6">
    <location>
        <begin position="21"/>
        <end position="42"/>
    </location>
</feature>
<dbReference type="Proteomes" id="UP001141552">
    <property type="component" value="Unassembled WGS sequence"/>
</dbReference>
<keyword evidence="9" id="KW-1185">Reference proteome</keyword>
<evidence type="ECO:0000256" key="3">
    <source>
        <dbReference type="ARBA" id="ARBA00022824"/>
    </source>
</evidence>
<dbReference type="AlphaFoldDB" id="A0A9Q0FFC9"/>
<evidence type="ECO:0000313" key="9">
    <source>
        <dbReference type="Proteomes" id="UP001141552"/>
    </source>
</evidence>
<dbReference type="EMBL" id="JAKUCV010005640">
    <property type="protein sequence ID" value="KAJ4830438.1"/>
    <property type="molecule type" value="Genomic_DNA"/>
</dbReference>
<proteinExistence type="predicted"/>
<dbReference type="OrthoDB" id="1070968at2759"/>
<dbReference type="PANTHER" id="PTHR10994:SF157">
    <property type="entry name" value="RETICULON-LIKE PROTEIN B14"/>
    <property type="match status" value="1"/>
</dbReference>
<dbReference type="GO" id="GO:0009617">
    <property type="term" value="P:response to bacterium"/>
    <property type="evidence" value="ECO:0007669"/>
    <property type="project" value="InterPro"/>
</dbReference>
<evidence type="ECO:0000256" key="6">
    <source>
        <dbReference type="RuleBase" id="RU363132"/>
    </source>
</evidence>